<dbReference type="Proteomes" id="UP000652761">
    <property type="component" value="Unassembled WGS sequence"/>
</dbReference>
<dbReference type="PANTHER" id="PTHR48475">
    <property type="entry name" value="RIBONUCLEASE H"/>
    <property type="match status" value="1"/>
</dbReference>
<sequence length="107" mass="12257">MLTELEEILDEEELPWYFEIEQYCKDGTYPEGASTEDRRAIRRAALRYTVVGEVLYRRALNGVLLRCLLMMKLGKWWKGPMLANGEGTSIVKCSQRKSLGRATTGQP</sequence>
<keyword evidence="2" id="KW-1185">Reference proteome</keyword>
<name>A0A843UP13_COLES</name>
<dbReference type="EMBL" id="NMUH01000806">
    <property type="protein sequence ID" value="MQL85071.1"/>
    <property type="molecule type" value="Genomic_DNA"/>
</dbReference>
<reference evidence="1" key="1">
    <citation type="submission" date="2017-07" db="EMBL/GenBank/DDBJ databases">
        <title>Taro Niue Genome Assembly and Annotation.</title>
        <authorList>
            <person name="Atibalentja N."/>
            <person name="Keating K."/>
            <person name="Fields C.J."/>
        </authorList>
    </citation>
    <scope>NUCLEOTIDE SEQUENCE</scope>
    <source>
        <strain evidence="1">Niue_2</strain>
        <tissue evidence="1">Leaf</tissue>
    </source>
</reference>
<gene>
    <name evidence="1" type="ORF">Taro_017589</name>
</gene>
<dbReference type="OrthoDB" id="992997at2759"/>
<comment type="caution">
    <text evidence="1">The sequence shown here is derived from an EMBL/GenBank/DDBJ whole genome shotgun (WGS) entry which is preliminary data.</text>
</comment>
<organism evidence="1 2">
    <name type="scientific">Colocasia esculenta</name>
    <name type="common">Wild taro</name>
    <name type="synonym">Arum esculentum</name>
    <dbReference type="NCBI Taxonomy" id="4460"/>
    <lineage>
        <taxon>Eukaryota</taxon>
        <taxon>Viridiplantae</taxon>
        <taxon>Streptophyta</taxon>
        <taxon>Embryophyta</taxon>
        <taxon>Tracheophyta</taxon>
        <taxon>Spermatophyta</taxon>
        <taxon>Magnoliopsida</taxon>
        <taxon>Liliopsida</taxon>
        <taxon>Araceae</taxon>
        <taxon>Aroideae</taxon>
        <taxon>Colocasieae</taxon>
        <taxon>Colocasia</taxon>
    </lineage>
</organism>
<accession>A0A843UP13</accession>
<evidence type="ECO:0000313" key="1">
    <source>
        <dbReference type="EMBL" id="MQL85071.1"/>
    </source>
</evidence>
<evidence type="ECO:0000313" key="2">
    <source>
        <dbReference type="Proteomes" id="UP000652761"/>
    </source>
</evidence>
<dbReference type="AlphaFoldDB" id="A0A843UP13"/>
<proteinExistence type="predicted"/>
<dbReference type="PANTHER" id="PTHR48475:SF1">
    <property type="entry name" value="RNASE H TYPE-1 DOMAIN-CONTAINING PROTEIN"/>
    <property type="match status" value="1"/>
</dbReference>
<protein>
    <submittedName>
        <fullName evidence="1">Uncharacterized protein</fullName>
    </submittedName>
</protein>